<dbReference type="CDD" id="cd04433">
    <property type="entry name" value="AFD_class_I"/>
    <property type="match status" value="1"/>
</dbReference>
<dbReference type="Pfam" id="PF00501">
    <property type="entry name" value="AMP-binding"/>
    <property type="match status" value="1"/>
</dbReference>
<dbReference type="InterPro" id="IPR050237">
    <property type="entry name" value="ATP-dep_AMP-bd_enzyme"/>
</dbReference>
<feature type="compositionally biased region" description="Basic and acidic residues" evidence="1">
    <location>
        <begin position="508"/>
        <end position="521"/>
    </location>
</feature>
<evidence type="ECO:0000313" key="5">
    <source>
        <dbReference type="Proteomes" id="UP000011566"/>
    </source>
</evidence>
<dbReference type="InterPro" id="IPR000873">
    <property type="entry name" value="AMP-dep_synth/lig_dom"/>
</dbReference>
<gene>
    <name evidence="4" type="ORF">C447_11460</name>
</gene>
<dbReference type="InterPro" id="IPR025110">
    <property type="entry name" value="AMP-bd_C"/>
</dbReference>
<dbReference type="RefSeq" id="WP_007693987.1">
    <property type="nucleotide sequence ID" value="NZ_AJRK01000427.1"/>
</dbReference>
<organism evidence="4 5">
    <name type="scientific">Halococcus hamelinensis 100A6</name>
    <dbReference type="NCBI Taxonomy" id="1132509"/>
    <lineage>
        <taxon>Archaea</taxon>
        <taxon>Methanobacteriati</taxon>
        <taxon>Methanobacteriota</taxon>
        <taxon>Stenosarchaea group</taxon>
        <taxon>Halobacteria</taxon>
        <taxon>Halobacteriales</taxon>
        <taxon>Halococcaceae</taxon>
        <taxon>Halococcus</taxon>
    </lineage>
</organism>
<dbReference type="Pfam" id="PF13193">
    <property type="entry name" value="AMP-binding_C"/>
    <property type="match status" value="1"/>
</dbReference>
<dbReference type="EMBL" id="AOMB01000032">
    <property type="protein sequence ID" value="EMA38051.1"/>
    <property type="molecule type" value="Genomic_DNA"/>
</dbReference>
<dbReference type="PANTHER" id="PTHR43767">
    <property type="entry name" value="LONG-CHAIN-FATTY-ACID--COA LIGASE"/>
    <property type="match status" value="1"/>
</dbReference>
<keyword evidence="5" id="KW-1185">Reference proteome</keyword>
<evidence type="ECO:0000313" key="4">
    <source>
        <dbReference type="EMBL" id="EMA38051.1"/>
    </source>
</evidence>
<dbReference type="PANTHER" id="PTHR43767:SF10">
    <property type="entry name" value="SURFACTIN SYNTHASE SUBUNIT 1"/>
    <property type="match status" value="1"/>
</dbReference>
<dbReference type="PROSITE" id="PS00455">
    <property type="entry name" value="AMP_BINDING"/>
    <property type="match status" value="1"/>
</dbReference>
<dbReference type="Gene3D" id="3.30.300.30">
    <property type="match status" value="1"/>
</dbReference>
<dbReference type="GO" id="GO:0016877">
    <property type="term" value="F:ligase activity, forming carbon-sulfur bonds"/>
    <property type="evidence" value="ECO:0007669"/>
    <property type="project" value="UniProtKB-ARBA"/>
</dbReference>
<dbReference type="InterPro" id="IPR045851">
    <property type="entry name" value="AMP-bd_C_sf"/>
</dbReference>
<name>M0LX86_9EURY</name>
<comment type="caution">
    <text evidence="4">The sequence shown here is derived from an EMBL/GenBank/DDBJ whole genome shotgun (WGS) entry which is preliminary data.</text>
</comment>
<evidence type="ECO:0000256" key="1">
    <source>
        <dbReference type="SAM" id="MobiDB-lite"/>
    </source>
</evidence>
<dbReference type="InterPro" id="IPR042099">
    <property type="entry name" value="ANL_N_sf"/>
</dbReference>
<reference evidence="4 5" key="1">
    <citation type="journal article" date="2014" name="PLoS Genet.">
        <title>Phylogenetically driven sequencing of extremely halophilic archaea reveals strategies for static and dynamic osmo-response.</title>
        <authorList>
            <person name="Becker E.A."/>
            <person name="Seitzer P.M."/>
            <person name="Tritt A."/>
            <person name="Larsen D."/>
            <person name="Krusor M."/>
            <person name="Yao A.I."/>
            <person name="Wu D."/>
            <person name="Madern D."/>
            <person name="Eisen J.A."/>
            <person name="Darling A.E."/>
            <person name="Facciotti M.T."/>
        </authorList>
    </citation>
    <scope>NUCLEOTIDE SEQUENCE [LARGE SCALE GENOMIC DNA]</scope>
    <source>
        <strain evidence="4 5">100A6</strain>
    </source>
</reference>
<evidence type="ECO:0000259" key="2">
    <source>
        <dbReference type="Pfam" id="PF00501"/>
    </source>
</evidence>
<dbReference type="SUPFAM" id="SSF56801">
    <property type="entry name" value="Acetyl-CoA synthetase-like"/>
    <property type="match status" value="1"/>
</dbReference>
<dbReference type="PATRIC" id="fig|1132509.6.peg.2599"/>
<feature type="region of interest" description="Disordered" evidence="1">
    <location>
        <begin position="496"/>
        <end position="521"/>
    </location>
</feature>
<keyword evidence="4" id="KW-0436">Ligase</keyword>
<sequence length="521" mass="58139">MHHTSTVDLPVLKDLSSTAAANSPDKVAFGNGLDGRTVTWRTFDDESNRAANAFAARLGQGDKVAFFCQNSIEHTVLWNGALKAGCVVSNLHSRESVESVQYCIDSFSPRALVVDETTAEFFEERVRDGLDTNVDVLVTTGEPRTDHEQGFDSFITERSTTAPDVRVREDDLAAVLWTSGTTGTPKGWCHTNRGLYLRGINNVDVLGLDRSARQPNTFSPAFAAWYSVMLPALASGASTFFLSRWDPEDYLRMVERHAITVTNMVPTMYREILDVDGFEAYDTSSLKTVVSAGEVLDPTTLNRLRENLCEVVKNSYAATEVYATVMANDELNEERAKSVGKPVPGARIRVIDRNGSYRDTKPTGEVGELAIKAPDCPVWAWGRTDRTEELFEDGWWYSGDLGHRDEDGYLYIEGRTDFMILSKGIKVYPAPVEERLNAHPGVSESAVVGVEDDEYGQRVTAYVHRSDPEVTPDDLDEWCLESDKLARLERPRTYHFVDEPLPRTSTGKLDRRSTKGLERPR</sequence>
<feature type="domain" description="AMP-dependent synthetase/ligase" evidence="2">
    <location>
        <begin position="18"/>
        <end position="374"/>
    </location>
</feature>
<dbReference type="InterPro" id="IPR020845">
    <property type="entry name" value="AMP-binding_CS"/>
</dbReference>
<dbReference type="Gene3D" id="3.40.50.12780">
    <property type="entry name" value="N-terminal domain of ligase-like"/>
    <property type="match status" value="1"/>
</dbReference>
<proteinExistence type="predicted"/>
<feature type="domain" description="AMP-binding enzyme C-terminal" evidence="3">
    <location>
        <begin position="432"/>
        <end position="508"/>
    </location>
</feature>
<dbReference type="eggNOG" id="arCOG00856">
    <property type="taxonomic scope" value="Archaea"/>
</dbReference>
<protein>
    <submittedName>
        <fullName evidence="4">Long-chain-fatty-acid--CoA ligase</fullName>
    </submittedName>
</protein>
<dbReference type="AlphaFoldDB" id="M0LX86"/>
<accession>M0LX86</accession>
<dbReference type="OrthoDB" id="193284at2157"/>
<evidence type="ECO:0000259" key="3">
    <source>
        <dbReference type="Pfam" id="PF13193"/>
    </source>
</evidence>
<dbReference type="Proteomes" id="UP000011566">
    <property type="component" value="Unassembled WGS sequence"/>
</dbReference>